<organism evidence="2 3">
    <name type="scientific">Parabacteroides acidifaciens</name>
    <dbReference type="NCBI Taxonomy" id="2290935"/>
    <lineage>
        <taxon>Bacteria</taxon>
        <taxon>Pseudomonadati</taxon>
        <taxon>Bacteroidota</taxon>
        <taxon>Bacteroidia</taxon>
        <taxon>Bacteroidales</taxon>
        <taxon>Tannerellaceae</taxon>
        <taxon>Parabacteroides</taxon>
    </lineage>
</organism>
<evidence type="ECO:0000313" key="4">
    <source>
        <dbReference type="Proteomes" id="UP000629596"/>
    </source>
</evidence>
<dbReference type="AlphaFoldDB" id="A0A3D8HC71"/>
<dbReference type="RefSeq" id="WP_115500177.1">
    <property type="nucleotide sequence ID" value="NZ_JACRTI010000034.1"/>
</dbReference>
<dbReference type="EMBL" id="QREV01000034">
    <property type="protein sequence ID" value="RDU48579.1"/>
    <property type="molecule type" value="Genomic_DNA"/>
</dbReference>
<evidence type="ECO:0008006" key="5">
    <source>
        <dbReference type="Google" id="ProtNLM"/>
    </source>
</evidence>
<protein>
    <recommendedName>
        <fullName evidence="5">Transglutaminase domain-containing protein</fullName>
    </recommendedName>
</protein>
<accession>A0A3D8HC71</accession>
<gene>
    <name evidence="2" type="ORF">DWU89_13630</name>
    <name evidence="1" type="ORF">H8784_13275</name>
</gene>
<dbReference type="EMBL" id="JACRTI010000034">
    <property type="protein sequence ID" value="MBC8602684.1"/>
    <property type="molecule type" value="Genomic_DNA"/>
</dbReference>
<dbReference type="Proteomes" id="UP000256321">
    <property type="component" value="Unassembled WGS sequence"/>
</dbReference>
<comment type="caution">
    <text evidence="2">The sequence shown here is derived from an EMBL/GenBank/DDBJ whole genome shotgun (WGS) entry which is preliminary data.</text>
</comment>
<evidence type="ECO:0000313" key="2">
    <source>
        <dbReference type="EMBL" id="RDU48579.1"/>
    </source>
</evidence>
<reference evidence="1 4" key="2">
    <citation type="submission" date="2020-08" db="EMBL/GenBank/DDBJ databases">
        <title>Genome public.</title>
        <authorList>
            <person name="Liu C."/>
            <person name="Sun Q."/>
        </authorList>
    </citation>
    <scope>NUCLEOTIDE SEQUENCE [LARGE SCALE GENOMIC DNA]</scope>
    <source>
        <strain evidence="1 4">426_9</strain>
    </source>
</reference>
<proteinExistence type="predicted"/>
<dbReference type="Proteomes" id="UP000629596">
    <property type="component" value="Unassembled WGS sequence"/>
</dbReference>
<keyword evidence="4" id="KW-1185">Reference proteome</keyword>
<name>A0A3D8HC71_9BACT</name>
<evidence type="ECO:0000313" key="3">
    <source>
        <dbReference type="Proteomes" id="UP000256321"/>
    </source>
</evidence>
<reference evidence="2 3" key="1">
    <citation type="submission" date="2018-07" db="EMBL/GenBank/DDBJ databases">
        <title>Parabacteroides acidifaciens nov. sp., isolated from human feces.</title>
        <authorList>
            <person name="Wang Y.J."/>
        </authorList>
    </citation>
    <scope>NUCLEOTIDE SEQUENCE [LARGE SCALE GENOMIC DNA]</scope>
    <source>
        <strain evidence="2 3">426-9</strain>
    </source>
</reference>
<sequence length="447" mass="50602">MGKSLSLYGWFLIVSLWSVGHTDSLTAQVSAEDDFENYLSAIEEDFYTFQDSINRDFADYLEQAWQEFTVYEGTEPPVYAGGGESALAPSSIQVMEEKTAGSPHNTFFGCTLQLPVLPAKSLSLSGLSEKAVADGWRKLAAEDFTSFFGTYRGYSRKLHLNDWGNYQLLKQISQQQYTSYSQRERTLFLFYTLSNAGYRVKIGRTGKASLVLLLPFAEEVYRLPFIRVGEEKYYVLDAGSGHLKKLYSISSDYPKAEHLVSLKIRDALVFPEDNVKHVNRNLLNFYATYPFCNLSVYFSSSPSEAFAGYMDTVVKNHLEGKPGLEQITWLLNFVQHTFTHKPDIEVHGSEVYYFPEETAFYPYADCEDLSVFLSWLIRRYVGGDVLVLYYPAHVALAVESRPGYKGGTLKYRNKEYMICDPSYKGAAPGKVIPACASLKPVIVSYFK</sequence>
<evidence type="ECO:0000313" key="1">
    <source>
        <dbReference type="EMBL" id="MBC8602684.1"/>
    </source>
</evidence>